<dbReference type="RefSeq" id="WP_089412395.1">
    <property type="nucleotide sequence ID" value="NZ_FZQA01000003.1"/>
</dbReference>
<dbReference type="InterPro" id="IPR001764">
    <property type="entry name" value="Glyco_hydro_3_N"/>
</dbReference>
<dbReference type="Pfam" id="PF00933">
    <property type="entry name" value="Glyco_hydro_3"/>
    <property type="match status" value="1"/>
</dbReference>
<proteinExistence type="inferred from homology"/>
<evidence type="ECO:0000256" key="5">
    <source>
        <dbReference type="ARBA" id="ARBA00023295"/>
    </source>
</evidence>
<protein>
    <recommendedName>
        <fullName evidence="3">beta-N-acetylhexosaminidase</fullName>
        <ecNumber evidence="3">3.2.1.52</ecNumber>
    </recommendedName>
</protein>
<keyword evidence="5" id="KW-0326">Glycosidase</keyword>
<organism evidence="7 8">
    <name type="scientific">Amphiplicatus metriothermophilus</name>
    <dbReference type="NCBI Taxonomy" id="1519374"/>
    <lineage>
        <taxon>Bacteria</taxon>
        <taxon>Pseudomonadati</taxon>
        <taxon>Pseudomonadota</taxon>
        <taxon>Alphaproteobacteria</taxon>
        <taxon>Parvularculales</taxon>
        <taxon>Parvularculaceae</taxon>
        <taxon>Amphiplicatus</taxon>
    </lineage>
</organism>
<gene>
    <name evidence="7" type="ORF">SAMN06297382_1949</name>
</gene>
<dbReference type="NCBIfam" id="NF003740">
    <property type="entry name" value="PRK05337.1"/>
    <property type="match status" value="1"/>
</dbReference>
<dbReference type="Gene3D" id="3.20.20.300">
    <property type="entry name" value="Glycoside hydrolase, family 3, N-terminal domain"/>
    <property type="match status" value="1"/>
</dbReference>
<keyword evidence="8" id="KW-1185">Reference proteome</keyword>
<name>A0A239PUU5_9PROT</name>
<evidence type="ECO:0000259" key="6">
    <source>
        <dbReference type="Pfam" id="PF00933"/>
    </source>
</evidence>
<dbReference type="GO" id="GO:0009254">
    <property type="term" value="P:peptidoglycan turnover"/>
    <property type="evidence" value="ECO:0007669"/>
    <property type="project" value="TreeGrafter"/>
</dbReference>
<evidence type="ECO:0000256" key="3">
    <source>
        <dbReference type="ARBA" id="ARBA00012663"/>
    </source>
</evidence>
<evidence type="ECO:0000256" key="4">
    <source>
        <dbReference type="ARBA" id="ARBA00022801"/>
    </source>
</evidence>
<dbReference type="InterPro" id="IPR050226">
    <property type="entry name" value="NagZ_Beta-hexosaminidase"/>
</dbReference>
<evidence type="ECO:0000313" key="7">
    <source>
        <dbReference type="EMBL" id="SNT73702.1"/>
    </source>
</evidence>
<dbReference type="SUPFAM" id="SSF51445">
    <property type="entry name" value="(Trans)glycosidases"/>
    <property type="match status" value="1"/>
</dbReference>
<dbReference type="EMBL" id="FZQA01000003">
    <property type="protein sequence ID" value="SNT73702.1"/>
    <property type="molecule type" value="Genomic_DNA"/>
</dbReference>
<dbReference type="GO" id="GO:0004563">
    <property type="term" value="F:beta-N-acetylhexosaminidase activity"/>
    <property type="evidence" value="ECO:0007669"/>
    <property type="project" value="UniProtKB-EC"/>
</dbReference>
<reference evidence="7 8" key="1">
    <citation type="submission" date="2017-07" db="EMBL/GenBank/DDBJ databases">
        <authorList>
            <person name="Sun Z.S."/>
            <person name="Albrecht U."/>
            <person name="Echele G."/>
            <person name="Lee C.C."/>
        </authorList>
    </citation>
    <scope>NUCLEOTIDE SEQUENCE [LARGE SCALE GENOMIC DNA]</scope>
    <source>
        <strain evidence="7 8">CGMCC 1.12710</strain>
    </source>
</reference>
<dbReference type="EC" id="3.2.1.52" evidence="3"/>
<dbReference type="Proteomes" id="UP000198346">
    <property type="component" value="Unassembled WGS sequence"/>
</dbReference>
<accession>A0A239PUU5</accession>
<dbReference type="InterPro" id="IPR017853">
    <property type="entry name" value="GH"/>
</dbReference>
<dbReference type="InterPro" id="IPR036962">
    <property type="entry name" value="Glyco_hydro_3_N_sf"/>
</dbReference>
<comment type="similarity">
    <text evidence="2">Belongs to the glycosyl hydrolase 3 family.</text>
</comment>
<dbReference type="PANTHER" id="PTHR30480">
    <property type="entry name" value="BETA-HEXOSAMINIDASE-RELATED"/>
    <property type="match status" value="1"/>
</dbReference>
<keyword evidence="4" id="KW-0378">Hydrolase</keyword>
<comment type="catalytic activity">
    <reaction evidence="1">
        <text>Hydrolysis of terminal non-reducing N-acetyl-D-hexosamine residues in N-acetyl-beta-D-hexosaminides.</text>
        <dbReference type="EC" id="3.2.1.52"/>
    </reaction>
</comment>
<dbReference type="OrthoDB" id="9786661at2"/>
<sequence>MPLAAVFDCEGPTLSADERAFFRDADPWGFILFARHCESAEAARALCGELRAAVGREAPILIDQEGGRVARLKPPAFPAHPAPAVFGALWKLDPAKAREAARLNGYLLARMILDVGATIDCAPMLDVPQKDSDATVLGDRALAKHPDVVAALGRAMMEGLLEGGALPVVKHLPGHGRALADTHHALARVGATKADLRATDFAPFRALADAPMGMTAHIVYEAYDPERPATLSPVVIDEVIRGEIGFKGLLFSDDLKMNALGGPLGARAGAALEAGCDIALCCNYSLADKIAAAEAARPLASESLARAEAALSRRRRPAPGDAAKDYEKLAALLKPALA</sequence>
<evidence type="ECO:0000256" key="1">
    <source>
        <dbReference type="ARBA" id="ARBA00001231"/>
    </source>
</evidence>
<dbReference type="AlphaFoldDB" id="A0A239PUU5"/>
<evidence type="ECO:0000313" key="8">
    <source>
        <dbReference type="Proteomes" id="UP000198346"/>
    </source>
</evidence>
<dbReference type="GO" id="GO:0005975">
    <property type="term" value="P:carbohydrate metabolic process"/>
    <property type="evidence" value="ECO:0007669"/>
    <property type="project" value="InterPro"/>
</dbReference>
<dbReference type="PANTHER" id="PTHR30480:SF13">
    <property type="entry name" value="BETA-HEXOSAMINIDASE"/>
    <property type="match status" value="1"/>
</dbReference>
<evidence type="ECO:0000256" key="2">
    <source>
        <dbReference type="ARBA" id="ARBA00005336"/>
    </source>
</evidence>
<feature type="domain" description="Glycoside hydrolase family 3 N-terminal" evidence="6">
    <location>
        <begin position="29"/>
        <end position="291"/>
    </location>
</feature>